<evidence type="ECO:0000256" key="4">
    <source>
        <dbReference type="ARBA" id="ARBA00022536"/>
    </source>
</evidence>
<dbReference type="Gene3D" id="2.60.220.50">
    <property type="match status" value="1"/>
</dbReference>
<comment type="similarity">
    <text evidence="2">Belongs to the G-protein coupled receptor 2 family. Adhesion G-protein coupled receptor (ADGR) subfamily.</text>
</comment>
<keyword evidence="7" id="KW-0732">Signal</keyword>
<evidence type="ECO:0000256" key="1">
    <source>
        <dbReference type="ARBA" id="ARBA00004651"/>
    </source>
</evidence>
<feature type="transmembrane region" description="Helical" evidence="18">
    <location>
        <begin position="981"/>
        <end position="1004"/>
    </location>
</feature>
<dbReference type="Proteomes" id="UP000838412">
    <property type="component" value="Chromosome 4"/>
</dbReference>
<dbReference type="OrthoDB" id="10158534at2759"/>
<evidence type="ECO:0000256" key="16">
    <source>
        <dbReference type="ARBA" id="ARBA00023224"/>
    </source>
</evidence>
<dbReference type="SUPFAM" id="SSF111418">
    <property type="entry name" value="Hormone receptor domain"/>
    <property type="match status" value="1"/>
</dbReference>
<dbReference type="PANTHER" id="PTHR12011:SF471">
    <property type="entry name" value="G-PROTEIN COUPLED RECEPTORS FAMILY 2 PROFILE 2 DOMAIN-CONTAINING PROTEIN"/>
    <property type="match status" value="1"/>
</dbReference>
<dbReference type="SUPFAM" id="SSF81321">
    <property type="entry name" value="Family A G protein-coupled receptor-like"/>
    <property type="match status" value="1"/>
</dbReference>
<dbReference type="PROSITE" id="PS00650">
    <property type="entry name" value="G_PROTEIN_RECEP_F2_2"/>
    <property type="match status" value="1"/>
</dbReference>
<dbReference type="Pfam" id="PF02793">
    <property type="entry name" value="HRM"/>
    <property type="match status" value="1"/>
</dbReference>
<reference evidence="22" key="1">
    <citation type="submission" date="2022-01" db="EMBL/GenBank/DDBJ databases">
        <authorList>
            <person name="Braso-Vives M."/>
        </authorList>
    </citation>
    <scope>NUCLEOTIDE SEQUENCE</scope>
</reference>
<dbReference type="Pfam" id="PF00002">
    <property type="entry name" value="7tm_2"/>
    <property type="match status" value="1"/>
</dbReference>
<feature type="transmembrane region" description="Helical" evidence="18">
    <location>
        <begin position="875"/>
        <end position="900"/>
    </location>
</feature>
<feature type="compositionally biased region" description="Polar residues" evidence="17">
    <location>
        <begin position="1205"/>
        <end position="1235"/>
    </location>
</feature>
<feature type="compositionally biased region" description="Low complexity" evidence="17">
    <location>
        <begin position="382"/>
        <end position="456"/>
    </location>
</feature>
<evidence type="ECO:0000256" key="2">
    <source>
        <dbReference type="ARBA" id="ARBA00007343"/>
    </source>
</evidence>
<feature type="domain" description="G-protein coupled receptors family 2 profile 2" evidence="21">
    <location>
        <begin position="877"/>
        <end position="1135"/>
    </location>
</feature>
<evidence type="ECO:0000259" key="20">
    <source>
        <dbReference type="PROSITE" id="PS50227"/>
    </source>
</evidence>
<dbReference type="GO" id="GO:0007189">
    <property type="term" value="P:adenylate cyclase-activating G protein-coupled receptor signaling pathway"/>
    <property type="evidence" value="ECO:0007669"/>
    <property type="project" value="TreeGrafter"/>
</dbReference>
<keyword evidence="4" id="KW-0245">EGF-like domain</keyword>
<dbReference type="InterPro" id="IPR017983">
    <property type="entry name" value="GPCR_2_secretin-like_CS"/>
</dbReference>
<dbReference type="AlphaFoldDB" id="A0A8J9ZV26"/>
<evidence type="ECO:0000256" key="18">
    <source>
        <dbReference type="SAM" id="Phobius"/>
    </source>
</evidence>
<keyword evidence="6 18" id="KW-0812">Transmembrane</keyword>
<evidence type="ECO:0000256" key="8">
    <source>
        <dbReference type="ARBA" id="ARBA00022737"/>
    </source>
</evidence>
<dbReference type="GO" id="GO:0005886">
    <property type="term" value="C:plasma membrane"/>
    <property type="evidence" value="ECO:0007669"/>
    <property type="project" value="UniProtKB-SubCell"/>
</dbReference>
<accession>A0A8J9ZV26</accession>
<keyword evidence="15" id="KW-0325">Glycoprotein</keyword>
<evidence type="ECO:0000313" key="22">
    <source>
        <dbReference type="EMBL" id="CAH1263331.1"/>
    </source>
</evidence>
<dbReference type="PROSITE" id="PS50221">
    <property type="entry name" value="GAIN_B"/>
    <property type="match status" value="1"/>
</dbReference>
<name>A0A8J9ZV26_BRALA</name>
<keyword evidence="8" id="KW-0677">Repeat</keyword>
<comment type="subcellular location">
    <subcellularLocation>
        <location evidence="1">Cell membrane</location>
        <topology evidence="1">Multi-pass membrane protein</topology>
    </subcellularLocation>
</comment>
<dbReference type="InterPro" id="IPR057244">
    <property type="entry name" value="GAIN_B"/>
</dbReference>
<dbReference type="SMART" id="SM00303">
    <property type="entry name" value="GPS"/>
    <property type="match status" value="1"/>
</dbReference>
<feature type="transmembrane region" description="Helical" evidence="18">
    <location>
        <begin position="1111"/>
        <end position="1133"/>
    </location>
</feature>
<dbReference type="InterPro" id="IPR036445">
    <property type="entry name" value="GPCR_2_extracell_dom_sf"/>
</dbReference>
<keyword evidence="13" id="KW-1015">Disulfide bond</keyword>
<evidence type="ECO:0000256" key="5">
    <source>
        <dbReference type="ARBA" id="ARBA00022553"/>
    </source>
</evidence>
<dbReference type="InterPro" id="IPR000203">
    <property type="entry name" value="GPS"/>
</dbReference>
<feature type="domain" description="GAIN-B" evidence="19">
    <location>
        <begin position="719"/>
        <end position="872"/>
    </location>
</feature>
<dbReference type="InterPro" id="IPR046338">
    <property type="entry name" value="GAIN_dom_sf"/>
</dbReference>
<dbReference type="SMART" id="SM00008">
    <property type="entry name" value="HormR"/>
    <property type="match status" value="1"/>
</dbReference>
<dbReference type="CDD" id="cd15440">
    <property type="entry name" value="7tmB2_latrophilin-like_invertebrate"/>
    <property type="match status" value="1"/>
</dbReference>
<dbReference type="EMBL" id="OV696689">
    <property type="protein sequence ID" value="CAH1263331.1"/>
    <property type="molecule type" value="Genomic_DNA"/>
</dbReference>
<protein>
    <submittedName>
        <fullName evidence="22">ADGRL2 protein</fullName>
    </submittedName>
</protein>
<dbReference type="PROSITE" id="PS50261">
    <property type="entry name" value="G_PROTEIN_RECEP_F2_4"/>
    <property type="match status" value="1"/>
</dbReference>
<evidence type="ECO:0000256" key="11">
    <source>
        <dbReference type="ARBA" id="ARBA00023040"/>
    </source>
</evidence>
<keyword evidence="16" id="KW-0807">Transducer</keyword>
<keyword evidence="5" id="KW-0597">Phosphoprotein</keyword>
<feature type="compositionally biased region" description="Low complexity" evidence="17">
    <location>
        <begin position="343"/>
        <end position="357"/>
    </location>
</feature>
<feature type="region of interest" description="Disordered" evidence="17">
    <location>
        <begin position="1174"/>
        <end position="1235"/>
    </location>
</feature>
<gene>
    <name evidence="22" type="primary">ADGRL2</name>
    <name evidence="22" type="ORF">BLAG_LOCUS18052</name>
</gene>
<keyword evidence="14" id="KW-0675">Receptor</keyword>
<evidence type="ECO:0000256" key="6">
    <source>
        <dbReference type="ARBA" id="ARBA00022692"/>
    </source>
</evidence>
<evidence type="ECO:0000256" key="15">
    <source>
        <dbReference type="ARBA" id="ARBA00023180"/>
    </source>
</evidence>
<feature type="transmembrane region" description="Helical" evidence="18">
    <location>
        <begin position="1028"/>
        <end position="1055"/>
    </location>
</feature>
<dbReference type="InterPro" id="IPR032471">
    <property type="entry name" value="AGRL2-4_GAIN_subdom_A"/>
</dbReference>
<evidence type="ECO:0000256" key="12">
    <source>
        <dbReference type="ARBA" id="ARBA00023136"/>
    </source>
</evidence>
<feature type="region of interest" description="Disordered" evidence="17">
    <location>
        <begin position="343"/>
        <end position="519"/>
    </location>
</feature>
<feature type="transmembrane region" description="Helical" evidence="18">
    <location>
        <begin position="942"/>
        <end position="960"/>
    </location>
</feature>
<feature type="transmembrane region" description="Helical" evidence="18">
    <location>
        <begin position="1082"/>
        <end position="1105"/>
    </location>
</feature>
<evidence type="ECO:0000259" key="19">
    <source>
        <dbReference type="PROSITE" id="PS50221"/>
    </source>
</evidence>
<dbReference type="Pfam" id="PF01825">
    <property type="entry name" value="GPS"/>
    <property type="match status" value="1"/>
</dbReference>
<evidence type="ECO:0000256" key="17">
    <source>
        <dbReference type="SAM" id="MobiDB-lite"/>
    </source>
</evidence>
<organism evidence="22 23">
    <name type="scientific">Branchiostoma lanceolatum</name>
    <name type="common">Common lancelet</name>
    <name type="synonym">Amphioxus lanceolatum</name>
    <dbReference type="NCBI Taxonomy" id="7740"/>
    <lineage>
        <taxon>Eukaryota</taxon>
        <taxon>Metazoa</taxon>
        <taxon>Chordata</taxon>
        <taxon>Cephalochordata</taxon>
        <taxon>Leptocardii</taxon>
        <taxon>Amphioxiformes</taxon>
        <taxon>Branchiostomatidae</taxon>
        <taxon>Branchiostoma</taxon>
    </lineage>
</organism>
<dbReference type="Gene3D" id="1.20.1070.10">
    <property type="entry name" value="Rhodopsin 7-helix transmembrane proteins"/>
    <property type="match status" value="1"/>
</dbReference>
<dbReference type="InterPro" id="IPR001879">
    <property type="entry name" value="GPCR_2_extracellular_dom"/>
</dbReference>
<dbReference type="FunFam" id="1.20.1070.10:FF:000054">
    <property type="entry name" value="Adhesion G protein-coupled receptor E3"/>
    <property type="match status" value="1"/>
</dbReference>
<keyword evidence="12 18" id="KW-0472">Membrane</keyword>
<dbReference type="GO" id="GO:0004930">
    <property type="term" value="F:G protein-coupled receptor activity"/>
    <property type="evidence" value="ECO:0007669"/>
    <property type="project" value="UniProtKB-KW"/>
</dbReference>
<keyword evidence="3" id="KW-1003">Cell membrane</keyword>
<evidence type="ECO:0000256" key="7">
    <source>
        <dbReference type="ARBA" id="ARBA00022729"/>
    </source>
</evidence>
<dbReference type="InterPro" id="IPR017981">
    <property type="entry name" value="GPCR_2-like_7TM"/>
</dbReference>
<evidence type="ECO:0000256" key="3">
    <source>
        <dbReference type="ARBA" id="ARBA00022475"/>
    </source>
</evidence>
<feature type="compositionally biased region" description="Polar residues" evidence="17">
    <location>
        <begin position="358"/>
        <end position="374"/>
    </location>
</feature>
<dbReference type="InterPro" id="IPR048072">
    <property type="entry name" value="7tmB2_latrophilin-like"/>
</dbReference>
<dbReference type="PRINTS" id="PR00249">
    <property type="entry name" value="GPCRSECRETIN"/>
</dbReference>
<evidence type="ECO:0000256" key="13">
    <source>
        <dbReference type="ARBA" id="ARBA00023157"/>
    </source>
</evidence>
<keyword evidence="10 18" id="KW-1133">Transmembrane helix</keyword>
<evidence type="ECO:0000259" key="21">
    <source>
        <dbReference type="PROSITE" id="PS50261"/>
    </source>
</evidence>
<dbReference type="Gene3D" id="4.10.1240.10">
    <property type="entry name" value="GPCR, family 2, extracellular hormone receptor domain"/>
    <property type="match status" value="1"/>
</dbReference>
<dbReference type="PANTHER" id="PTHR12011">
    <property type="entry name" value="ADHESION G-PROTEIN COUPLED RECEPTOR"/>
    <property type="match status" value="1"/>
</dbReference>
<sequence>MAVDNELQHWNVAMMGARSDRLTLVVFAIYVVVTTELLSTVTVVNGQDGNTECKWSLSGDEQNLYRRTSPIDWGDTAWEVVSPEICWGGGWTCYIASERFWKDGRWKNLTSLATYKRSSDVFRISYQDVTSRNRCRRRRFVEWKVNTTDTTLTGLVIQLNVICDLTFNRVNYTQKDCLILRPKGKEPNTANVTRGENSTIETECGWTFVDESQTLYRRTSQLHWGDTDWPATNVSKRQISPNFCDAWACSVQEQRFWSNGQWRGLSFLGQEGISDNIFHLFFKDENDGNCSRHWFVQWHYTEYIAQLRPVLFQLGITCSSTGKHTERECITFETGENLKVVTTPSTTSSTLRSRTSPVASTTSTHATSMLMSSPSTTKRRSTLGSTTTTTSISTRLSTLSSTSLTTTRSTLGASPSTTTASTTRMSTMASSTSTARPSSRPTAVHISPSTSPAPSTTKRHAAASTSSSPPPPPPSSSSSVTTLNHISSQPTPSPTPLLIPTQTTTPTTPPPSTSTTTTDRVIYCQEQPFNVGDRELMWPQTMQGMVFYHPCPNGTVGLIQLICGNDGTWEGKPDLFNCTTHWIQDLQISLALRVDPDDVLLEMTNGLVAEKPVDTFDIIKIIDMIGVILERQEDEMQFSNMTQGGQGDMEEQRESLLAFAQRIIKSSSALLKSALDVDWMDIPQDRRTQAAAALLERVEKLGILLVSLLPNDTISIIDENIVFAVGVIFMEDPTFPDSAKLLNTSWSNVRDSISLPQTDHHAVATLYNTIHRYLKSNSSKGIVNSRVISTTLVNGTISDDEIITFFLEHSKNLQNVRNSTENFTSSCAYWNFPSNDWVNGSCKATKRNMTHTTCECDHLTNFAILARVVGDHDEFALHVITWVGCGISIVCFIICICVFLGSRRVRCPRTIVHANLCICLLLAEIIFLAAVDKTQNEGACEVVAIVLHYLFLAAFAWMCVEGMELYALLVQIFNLQNKRVYYYHLIGYGVPAVVVIISVGVNYLHLKVQGSNGYGTDRYCWLSVENNFIWSFVGPMIFMILVNLGFLVMTLRLVYTQRANRELTHTNTDKSEKQGRGKKFRFWIRVSVTLICLLGLTWLLGVLYISNETVVFAYFFTIANSFQGLFIFIFHCLKNEKVQIEIQRCCFPKRSKLQRRRPTGTTFRELLGSFSSRSNARRGTETTSIGNVGSPLRRDGRSFIRPASKSISRTDWNSSTTDRTITMKSNGSYQQGQDQELSSSTSMVFNFEGSQKGPPKFAVNGDNKVLQESNFV</sequence>
<feature type="domain" description="G-protein coupled receptors family 2 profile 1" evidence="20">
    <location>
        <begin position="533"/>
        <end position="582"/>
    </location>
</feature>
<evidence type="ECO:0000256" key="9">
    <source>
        <dbReference type="ARBA" id="ARBA00022837"/>
    </source>
</evidence>
<dbReference type="InterPro" id="IPR000832">
    <property type="entry name" value="GPCR_2_secretin-like"/>
</dbReference>
<evidence type="ECO:0000256" key="14">
    <source>
        <dbReference type="ARBA" id="ARBA00023170"/>
    </source>
</evidence>
<feature type="transmembrane region" description="Helical" evidence="18">
    <location>
        <begin position="912"/>
        <end position="930"/>
    </location>
</feature>
<keyword evidence="23" id="KW-1185">Reference proteome</keyword>
<dbReference type="PROSITE" id="PS50227">
    <property type="entry name" value="G_PROTEIN_RECEP_F2_3"/>
    <property type="match status" value="1"/>
</dbReference>
<feature type="transmembrane region" description="Helical" evidence="18">
    <location>
        <begin position="22"/>
        <end position="44"/>
    </location>
</feature>
<evidence type="ECO:0000313" key="23">
    <source>
        <dbReference type="Proteomes" id="UP000838412"/>
    </source>
</evidence>
<keyword evidence="9" id="KW-0106">Calcium</keyword>
<dbReference type="Pfam" id="PF16489">
    <property type="entry name" value="GAIN"/>
    <property type="match status" value="1"/>
</dbReference>
<keyword evidence="11" id="KW-0297">G-protein coupled receptor</keyword>
<evidence type="ECO:0000256" key="10">
    <source>
        <dbReference type="ARBA" id="ARBA00022989"/>
    </source>
</evidence>
<dbReference type="GO" id="GO:0007166">
    <property type="term" value="P:cell surface receptor signaling pathway"/>
    <property type="evidence" value="ECO:0007669"/>
    <property type="project" value="InterPro"/>
</dbReference>
<proteinExistence type="inferred from homology"/>